<keyword evidence="2" id="KW-0808">Transferase</keyword>
<feature type="compositionally biased region" description="Basic and acidic residues" evidence="1">
    <location>
        <begin position="697"/>
        <end position="708"/>
    </location>
</feature>
<evidence type="ECO:0000313" key="2">
    <source>
        <dbReference type="EMBL" id="KOB68828.1"/>
    </source>
</evidence>
<evidence type="ECO:0000313" key="3">
    <source>
        <dbReference type="Proteomes" id="UP000037510"/>
    </source>
</evidence>
<feature type="compositionally biased region" description="Polar residues" evidence="1">
    <location>
        <begin position="1164"/>
        <end position="1184"/>
    </location>
</feature>
<feature type="compositionally biased region" description="Basic and acidic residues" evidence="1">
    <location>
        <begin position="144"/>
        <end position="153"/>
    </location>
</feature>
<feature type="compositionally biased region" description="Polar residues" evidence="1">
    <location>
        <begin position="709"/>
        <end position="730"/>
    </location>
</feature>
<feature type="compositionally biased region" description="Low complexity" evidence="1">
    <location>
        <begin position="1209"/>
        <end position="1223"/>
    </location>
</feature>
<feature type="compositionally biased region" description="Polar residues" evidence="1">
    <location>
        <begin position="205"/>
        <end position="214"/>
    </location>
</feature>
<feature type="compositionally biased region" description="Basic and acidic residues" evidence="1">
    <location>
        <begin position="761"/>
        <end position="777"/>
    </location>
</feature>
<name>A0A0L7KZY2_OPEBR</name>
<feature type="region of interest" description="Disordered" evidence="1">
    <location>
        <begin position="77"/>
        <end position="220"/>
    </location>
</feature>
<feature type="region of interest" description="Disordered" evidence="1">
    <location>
        <begin position="352"/>
        <end position="410"/>
    </location>
</feature>
<keyword evidence="3" id="KW-1185">Reference proteome</keyword>
<feature type="compositionally biased region" description="Basic and acidic residues" evidence="1">
    <location>
        <begin position="912"/>
        <end position="923"/>
    </location>
</feature>
<accession>A0A0L7KZY2</accession>
<feature type="compositionally biased region" description="Basic residues" evidence="1">
    <location>
        <begin position="181"/>
        <end position="194"/>
    </location>
</feature>
<feature type="region of interest" description="Disordered" evidence="1">
    <location>
        <begin position="1243"/>
        <end position="1381"/>
    </location>
</feature>
<organism evidence="2 3">
    <name type="scientific">Operophtera brumata</name>
    <name type="common">Winter moth</name>
    <name type="synonym">Phalaena brumata</name>
    <dbReference type="NCBI Taxonomy" id="104452"/>
    <lineage>
        <taxon>Eukaryota</taxon>
        <taxon>Metazoa</taxon>
        <taxon>Ecdysozoa</taxon>
        <taxon>Arthropoda</taxon>
        <taxon>Hexapoda</taxon>
        <taxon>Insecta</taxon>
        <taxon>Pterygota</taxon>
        <taxon>Neoptera</taxon>
        <taxon>Endopterygota</taxon>
        <taxon>Lepidoptera</taxon>
        <taxon>Glossata</taxon>
        <taxon>Ditrysia</taxon>
        <taxon>Geometroidea</taxon>
        <taxon>Geometridae</taxon>
        <taxon>Larentiinae</taxon>
        <taxon>Operophtera</taxon>
    </lineage>
</organism>
<keyword evidence="2" id="KW-0418">Kinase</keyword>
<feature type="region of interest" description="Disordered" evidence="1">
    <location>
        <begin position="697"/>
        <end position="777"/>
    </location>
</feature>
<feature type="compositionally biased region" description="Polar residues" evidence="1">
    <location>
        <begin position="1243"/>
        <end position="1261"/>
    </location>
</feature>
<sequence>MPLYSEHISSMYYSGSPSYTSPSYGYKSSYTPLGTSYSASYLSPGGSYSKHSSLSSYTPHRAPISSRWIPRSYSPMLTPISERGTASPIRINSPRRIPLSKRSYGTPSYIQRPININTESIDVSRDRYRHKPAEPSASTSLPPQRDDPVKDNKNSPFMPRVDGKPETGIDSSPGIQQNTIKRGRTVVRLHTIKRKEKDSPRKPVESSQMQSSKVNKQDATKTLFDDVVPGELKDSLSWREKLSEDLVYVDKKEKKSLGTKLVEKFILKDVSEKDSKIYKCDQKSSEGRSEIVPDTLLPNSIVPSTSKSPDRRCSMEMLAEQACLLDSLIRGENLSTATLDLSKVGIADESKNKFDSSDSIKRRKTDDKGNPLKTTKSDHSLHDSLNKSINRNKDSKILTNTRSLKKSQSGGSICRLDSITEFPKEPVHTDLPAIQENRPSPKEQKIEQKPKLRTKITASVEISPPTSPLKFRIENVTVEEKHHTPKKEISFSYDVDETPIQDITLQGPKTTLRKTIERNSIKKKSKNIIITEPISPEPDDGNFWAKIGKRETVNLKNRKQNIEALKEETIRSFLWFPEDDESGVPADSASNKSVLIEKSNDLLNQLASSNLPAESEPNNILQKVNEVNVGVIKDGQLKTVSSKLAKSKSSDNMQKLSSNTNNSSLKEMALKHDENVNNSNKSSLKTIFHQDAKIKEDLTPLSEQKNETEQTTNPNLSYLSTPTSETTKNFEISKSDLSERDKTVSSSSVTKSSCSDETQNDDVKLKSKENGAKEASKSKFDLNVSAEILNLVKIAPLNDTPTLQIRSKSESRHLEKDAKPISKISETIESIKANLDLNLSPETSSEGEKTPVIKELALNTQPKIKVRSLEKDPKPMLEKIERNETAKATVDLYLSPETPTQNEIQPATKLRSKSERKSIESDAKPISEKIESATNVDDVILSIKVPAENKTKPVVKSPTIQSQATCEIKTVDKDSISKSERIETIASSKSNVDLNLSTEPTAEIKIKPGIAETTLQTSVNSEGKGIDKDLKPISGKIETIESDKANVDGNSSAEFSAKSNKKQVNTVLTLQTQAMSKVKEERTEPLVKNKQVEPVQDVKSNVSQLKVPKSKKKNISTETTEANCKKKVNKADIKVPDKNIDLKAEEISSAPKDKICETCKKSLGSDSTKTSKLNATGVNDPSTAKLSQDKIVKVNAMADKPKNNVQEAKSVLDSSVLTSSDSNSKTERCASTSQIPVVIETKNIPNETIASDTEPVQTSVASEEHTGEEYKAEIDAEGHGDNKLKQLSIKEVAKLSPKTHIKEEKPAKPLIATPRPLMKRAPQVIHSESSDSSSEEDSSEGEDTEASEESGEFFECENNPDGRTSTGSNDSGFDSSAPTSPASFLQIKKGKFIIRAHYKL</sequence>
<feature type="compositionally biased region" description="Polar residues" evidence="1">
    <location>
        <begin position="1361"/>
        <end position="1381"/>
    </location>
</feature>
<dbReference type="GO" id="GO:0016301">
    <property type="term" value="F:kinase activity"/>
    <property type="evidence" value="ECO:0007669"/>
    <property type="project" value="UniProtKB-KW"/>
</dbReference>
<comment type="caution">
    <text evidence="2">The sequence shown here is derived from an EMBL/GenBank/DDBJ whole genome shotgun (WGS) entry which is preliminary data.</text>
</comment>
<gene>
    <name evidence="2" type="ORF">OBRU01_17734</name>
</gene>
<feature type="compositionally biased region" description="Acidic residues" evidence="1">
    <location>
        <begin position="1333"/>
        <end position="1355"/>
    </location>
</feature>
<feature type="compositionally biased region" description="Basic and acidic residues" evidence="1">
    <location>
        <begin position="352"/>
        <end position="396"/>
    </location>
</feature>
<feature type="compositionally biased region" description="Basic and acidic residues" evidence="1">
    <location>
        <begin position="195"/>
        <end position="204"/>
    </location>
</feature>
<reference evidence="2 3" key="1">
    <citation type="journal article" date="2015" name="Genome Biol. Evol.">
        <title>The genome of winter moth (Operophtera brumata) provides a genomic perspective on sexual dimorphism and phenology.</title>
        <authorList>
            <person name="Derks M.F."/>
            <person name="Smit S."/>
            <person name="Salis L."/>
            <person name="Schijlen E."/>
            <person name="Bossers A."/>
            <person name="Mateman C."/>
            <person name="Pijl A.S."/>
            <person name="de Ridder D."/>
            <person name="Groenen M.A."/>
            <person name="Visser M.E."/>
            <person name="Megens H.J."/>
        </authorList>
    </citation>
    <scope>NUCLEOTIDE SEQUENCE [LARGE SCALE GENOMIC DNA]</scope>
    <source>
        <strain evidence="2">WM2013NL</strain>
        <tissue evidence="2">Head and thorax</tissue>
    </source>
</reference>
<feature type="region of interest" description="Disordered" evidence="1">
    <location>
        <begin position="1162"/>
        <end position="1184"/>
    </location>
</feature>
<feature type="compositionally biased region" description="Basic and acidic residues" evidence="1">
    <location>
        <begin position="731"/>
        <end position="743"/>
    </location>
</feature>
<evidence type="ECO:0000256" key="1">
    <source>
        <dbReference type="SAM" id="MobiDB-lite"/>
    </source>
</evidence>
<feature type="compositionally biased region" description="Polar residues" evidence="1">
    <location>
        <begin position="103"/>
        <end position="121"/>
    </location>
</feature>
<feature type="region of interest" description="Disordered" evidence="1">
    <location>
        <begin position="430"/>
        <end position="451"/>
    </location>
</feature>
<feature type="compositionally biased region" description="Polar residues" evidence="1">
    <location>
        <begin position="397"/>
        <end position="410"/>
    </location>
</feature>
<proteinExistence type="predicted"/>
<dbReference type="EMBL" id="JTDY01003917">
    <property type="protein sequence ID" value="KOB68828.1"/>
    <property type="molecule type" value="Genomic_DNA"/>
</dbReference>
<feature type="region of interest" description="Disordered" evidence="1">
    <location>
        <begin position="898"/>
        <end position="923"/>
    </location>
</feature>
<feature type="compositionally biased region" description="Basic and acidic residues" evidence="1">
    <location>
        <begin position="1262"/>
        <end position="1284"/>
    </location>
</feature>
<feature type="compositionally biased region" description="Low complexity" evidence="1">
    <location>
        <begin position="744"/>
        <end position="753"/>
    </location>
</feature>
<protein>
    <submittedName>
        <fullName evidence="2">Protein kinase C delta</fullName>
    </submittedName>
</protein>
<feature type="compositionally biased region" description="Basic and acidic residues" evidence="1">
    <location>
        <begin position="1080"/>
        <end position="1091"/>
    </location>
</feature>
<feature type="region of interest" description="Disordered" evidence="1">
    <location>
        <begin position="1202"/>
        <end position="1231"/>
    </location>
</feature>
<feature type="region of interest" description="Disordered" evidence="1">
    <location>
        <begin position="1080"/>
        <end position="1119"/>
    </location>
</feature>
<feature type="compositionally biased region" description="Basic and acidic residues" evidence="1">
    <location>
        <begin position="439"/>
        <end position="450"/>
    </location>
</feature>
<dbReference type="Proteomes" id="UP000037510">
    <property type="component" value="Unassembled WGS sequence"/>
</dbReference>
<feature type="compositionally biased region" description="Polar residues" evidence="1">
    <location>
        <begin position="169"/>
        <end position="180"/>
    </location>
</feature>